<keyword evidence="6" id="KW-0449">Lipoprotein</keyword>
<evidence type="ECO:0000256" key="1">
    <source>
        <dbReference type="ARBA" id="ARBA00004418"/>
    </source>
</evidence>
<keyword evidence="5" id="KW-0564">Palmitate</keyword>
<dbReference type="EMBL" id="LZRT01000085">
    <property type="protein sequence ID" value="OUM86822.1"/>
    <property type="molecule type" value="Genomic_DNA"/>
</dbReference>
<dbReference type="GO" id="GO:0042597">
    <property type="term" value="C:periplasmic space"/>
    <property type="evidence" value="ECO:0007669"/>
    <property type="project" value="UniProtKB-SubCell"/>
</dbReference>
<dbReference type="InterPro" id="IPR010067">
    <property type="entry name" value="ABC_SsuA_sub-bd"/>
</dbReference>
<keyword evidence="4" id="KW-0732">Signal</keyword>
<organism evidence="10 11">
    <name type="scientific">Bacillus thermozeamaize</name>
    <dbReference type="NCBI Taxonomy" id="230954"/>
    <lineage>
        <taxon>Bacteria</taxon>
        <taxon>Bacillati</taxon>
        <taxon>Bacillota</taxon>
        <taxon>Bacilli</taxon>
        <taxon>Bacillales</taxon>
        <taxon>Bacillaceae</taxon>
        <taxon>Bacillus</taxon>
    </lineage>
</organism>
<evidence type="ECO:0000256" key="5">
    <source>
        <dbReference type="ARBA" id="ARBA00023139"/>
    </source>
</evidence>
<comment type="similarity">
    <text evidence="2">Belongs to the bacterial solute-binding protein SsuA/TauA family.</text>
</comment>
<protein>
    <recommendedName>
        <fullName evidence="8">Putative aliphatic sulfonates-binding protein</fullName>
    </recommendedName>
</protein>
<evidence type="ECO:0000259" key="9">
    <source>
        <dbReference type="SMART" id="SM00062"/>
    </source>
</evidence>
<sequence>MMSERATRKAVFLFLCMAFLVLPFVGCNQSRPTAQQQSGSAVQKEPVNNKGVLRIGYQKTGALLLLKHRKTLEEILEPLGYTVAWSEFNTGLAVVEALSAGNIDFGNVGDAPSLFGLARGLDFVYVASEPSAPQAEGILVKEDSPIQTVADLKGKKVAFNKASISQYLLTKALASAGMSMSDVEPVYLAPSDASIAFAQGEVDAWVVWDPYFTVAAENGNRILTDGKGLVPYRTFYLSRKEYVDQHPDVIKQVVEELQKAGKQINENPREAADLLSKATKIPVSVWEKVLHKKRSDANFMDQQAVDDLEVQADDFLNIGLIDKKVQVADAVWRP</sequence>
<dbReference type="CDD" id="cd13557">
    <property type="entry name" value="PBP2_SsuA"/>
    <property type="match status" value="1"/>
</dbReference>
<dbReference type="Pfam" id="PF09084">
    <property type="entry name" value="NMT1"/>
    <property type="match status" value="1"/>
</dbReference>
<name>A0A1Y3PHI5_9BACI</name>
<evidence type="ECO:0000313" key="11">
    <source>
        <dbReference type="Proteomes" id="UP000196475"/>
    </source>
</evidence>
<dbReference type="PANTHER" id="PTHR30024">
    <property type="entry name" value="ALIPHATIC SULFONATES-BINDING PROTEIN-RELATED"/>
    <property type="match status" value="1"/>
</dbReference>
<dbReference type="GO" id="GO:0042626">
    <property type="term" value="F:ATPase-coupled transmembrane transporter activity"/>
    <property type="evidence" value="ECO:0007669"/>
    <property type="project" value="InterPro"/>
</dbReference>
<comment type="caution">
    <text evidence="10">The sequence shown here is derived from an EMBL/GenBank/DDBJ whole genome shotgun (WGS) entry which is preliminary data.</text>
</comment>
<evidence type="ECO:0000256" key="2">
    <source>
        <dbReference type="ARBA" id="ARBA00010742"/>
    </source>
</evidence>
<evidence type="ECO:0000256" key="7">
    <source>
        <dbReference type="ARBA" id="ARBA00055538"/>
    </source>
</evidence>
<keyword evidence="3" id="KW-0813">Transport</keyword>
<evidence type="ECO:0000256" key="6">
    <source>
        <dbReference type="ARBA" id="ARBA00023288"/>
    </source>
</evidence>
<proteinExistence type="inferred from homology"/>
<reference evidence="11" key="1">
    <citation type="submission" date="2016-06" db="EMBL/GenBank/DDBJ databases">
        <authorList>
            <person name="Nascimento L."/>
            <person name="Pereira R.V."/>
            <person name="Martins L.F."/>
            <person name="Quaggio R.B."/>
            <person name="Silva A.M."/>
            <person name="Setubal J.C."/>
        </authorList>
    </citation>
    <scope>NUCLEOTIDE SEQUENCE [LARGE SCALE GENOMIC DNA]</scope>
</reference>
<dbReference type="InterPro" id="IPR015168">
    <property type="entry name" value="SsuA/THI5"/>
</dbReference>
<dbReference type="PANTHER" id="PTHR30024:SF42">
    <property type="entry name" value="ALIPHATIC SULFONATES-BINDING PROTEIN-RELATED"/>
    <property type="match status" value="1"/>
</dbReference>
<dbReference type="GO" id="GO:0016020">
    <property type="term" value="C:membrane"/>
    <property type="evidence" value="ECO:0007669"/>
    <property type="project" value="InterPro"/>
</dbReference>
<dbReference type="InterPro" id="IPR001638">
    <property type="entry name" value="Solute-binding_3/MltF_N"/>
</dbReference>
<comment type="function">
    <text evidence="7">Part of a binding-protein-dependent transport system for aliphatic sulfonates. Putative binding protein.</text>
</comment>
<evidence type="ECO:0000256" key="8">
    <source>
        <dbReference type="ARBA" id="ARBA00070228"/>
    </source>
</evidence>
<gene>
    <name evidence="10" type="ORF">BAA01_15430</name>
</gene>
<feature type="domain" description="Solute-binding protein family 3/N-terminal" evidence="9">
    <location>
        <begin position="52"/>
        <end position="268"/>
    </location>
</feature>
<dbReference type="SUPFAM" id="SSF53850">
    <property type="entry name" value="Periplasmic binding protein-like II"/>
    <property type="match status" value="1"/>
</dbReference>
<accession>A0A1Y3PHI5</accession>
<dbReference type="SMART" id="SM00062">
    <property type="entry name" value="PBPb"/>
    <property type="match status" value="1"/>
</dbReference>
<dbReference type="Proteomes" id="UP000196475">
    <property type="component" value="Unassembled WGS sequence"/>
</dbReference>
<evidence type="ECO:0000313" key="10">
    <source>
        <dbReference type="EMBL" id="OUM86822.1"/>
    </source>
</evidence>
<evidence type="ECO:0000256" key="4">
    <source>
        <dbReference type="ARBA" id="ARBA00022729"/>
    </source>
</evidence>
<comment type="subcellular location">
    <subcellularLocation>
        <location evidence="1">Periplasm</location>
    </subcellularLocation>
</comment>
<evidence type="ECO:0000256" key="3">
    <source>
        <dbReference type="ARBA" id="ARBA00022448"/>
    </source>
</evidence>
<dbReference type="Gene3D" id="3.40.190.10">
    <property type="entry name" value="Periplasmic binding protein-like II"/>
    <property type="match status" value="2"/>
</dbReference>
<dbReference type="FunFam" id="3.40.190.10:FF:000050">
    <property type="entry name" value="Sulfonate ABC transporter substrate-binding protein"/>
    <property type="match status" value="1"/>
</dbReference>
<dbReference type="NCBIfam" id="TIGR01728">
    <property type="entry name" value="SsuA_fam"/>
    <property type="match status" value="1"/>
</dbReference>
<dbReference type="AlphaFoldDB" id="A0A1Y3PHI5"/>